<evidence type="ECO:0000256" key="1">
    <source>
        <dbReference type="ARBA" id="ARBA00004141"/>
    </source>
</evidence>
<keyword evidence="6 10" id="KW-0472">Membrane</keyword>
<dbReference type="AlphaFoldDB" id="A0A1J0ADH3"/>
<evidence type="ECO:0000256" key="6">
    <source>
        <dbReference type="ARBA" id="ARBA00023136"/>
    </source>
</evidence>
<keyword evidence="3 10" id="KW-0812">Transmembrane</keyword>
<evidence type="ECO:0000256" key="9">
    <source>
        <dbReference type="ARBA" id="ARBA00023303"/>
    </source>
</evidence>
<gene>
    <name evidence="13" type="ORF">GlitD10_1661</name>
</gene>
<dbReference type="InterPro" id="IPR015683">
    <property type="entry name" value="Ionotropic_Glu_rcpt"/>
</dbReference>
<accession>A0A1J0ADH3</accession>
<keyword evidence="9" id="KW-0407">Ion channel</keyword>
<dbReference type="Pfam" id="PF00497">
    <property type="entry name" value="SBP_bac_3"/>
    <property type="match status" value="1"/>
</dbReference>
<dbReference type="SUPFAM" id="SSF81324">
    <property type="entry name" value="Voltage-gated potassium channels"/>
    <property type="match status" value="1"/>
</dbReference>
<evidence type="ECO:0000313" key="14">
    <source>
        <dbReference type="Proteomes" id="UP000180235"/>
    </source>
</evidence>
<dbReference type="EMBL" id="CP017675">
    <property type="protein sequence ID" value="APB33986.1"/>
    <property type="molecule type" value="Genomic_DNA"/>
</dbReference>
<proteinExistence type="predicted"/>
<feature type="domain" description="Solute-binding protein family 3/N-terminal" evidence="11">
    <location>
        <begin position="30"/>
        <end position="358"/>
    </location>
</feature>
<dbReference type="GO" id="GO:0015276">
    <property type="term" value="F:ligand-gated monoatomic ion channel activity"/>
    <property type="evidence" value="ECO:0007669"/>
    <property type="project" value="InterPro"/>
</dbReference>
<evidence type="ECO:0000256" key="2">
    <source>
        <dbReference type="ARBA" id="ARBA00022448"/>
    </source>
</evidence>
<evidence type="ECO:0000259" key="12">
    <source>
        <dbReference type="SMART" id="SM00079"/>
    </source>
</evidence>
<comment type="subcellular location">
    <subcellularLocation>
        <location evidence="1">Membrane</location>
        <topology evidence="1">Multi-pass membrane protein</topology>
    </subcellularLocation>
</comment>
<keyword evidence="8" id="KW-0325">Glycoprotein</keyword>
<dbReference type="Pfam" id="PF00060">
    <property type="entry name" value="Lig_chan"/>
    <property type="match status" value="1"/>
</dbReference>
<evidence type="ECO:0000256" key="10">
    <source>
        <dbReference type="SAM" id="Phobius"/>
    </source>
</evidence>
<feature type="transmembrane region" description="Helical" evidence="10">
    <location>
        <begin position="140"/>
        <end position="162"/>
    </location>
</feature>
<keyword evidence="2" id="KW-0813">Transport</keyword>
<evidence type="ECO:0000256" key="8">
    <source>
        <dbReference type="ARBA" id="ARBA00023180"/>
    </source>
</evidence>
<keyword evidence="14" id="KW-1185">Reference proteome</keyword>
<keyword evidence="5" id="KW-0406">Ion transport</keyword>
<dbReference type="SMART" id="SM00079">
    <property type="entry name" value="PBPe"/>
    <property type="match status" value="1"/>
</dbReference>
<organism evidence="13 14">
    <name type="scientific">Gloeomargarita lithophora Alchichica-D10</name>
    <dbReference type="NCBI Taxonomy" id="1188229"/>
    <lineage>
        <taxon>Bacteria</taxon>
        <taxon>Bacillati</taxon>
        <taxon>Cyanobacteriota</taxon>
        <taxon>Cyanophyceae</taxon>
        <taxon>Gloeomargaritales</taxon>
        <taxon>Gloeomargaritaceae</taxon>
        <taxon>Gloeomargarita</taxon>
    </lineage>
</organism>
<name>A0A1J0ADH3_9CYAN</name>
<dbReference type="InterPro" id="IPR001638">
    <property type="entry name" value="Solute-binding_3/MltF_N"/>
</dbReference>
<dbReference type="KEGG" id="glt:GlitD10_1661"/>
<dbReference type="GO" id="GO:0016020">
    <property type="term" value="C:membrane"/>
    <property type="evidence" value="ECO:0007669"/>
    <property type="project" value="UniProtKB-SubCell"/>
</dbReference>
<keyword evidence="7" id="KW-0675">Receptor</keyword>
<keyword evidence="4 10" id="KW-1133">Transmembrane helix</keyword>
<dbReference type="SMART" id="SM00062">
    <property type="entry name" value="PBPb"/>
    <property type="match status" value="1"/>
</dbReference>
<dbReference type="OrthoDB" id="9799090at2"/>
<dbReference type="RefSeq" id="WP_071454495.1">
    <property type="nucleotide sequence ID" value="NZ_CP017675.1"/>
</dbReference>
<sequence>MRQRVVRQWVLGVVTVLAIATPGMAQTTASLRVSTRLIPPFVIQESNQQLTGFSIDLWQQVAARLGKQSEFQVQANVQNLLQSLREKRADVGVAAISVTAVRERDFDFSHPIFDSGLAIMVRAKPDNSGLGLLTLLLSPALGQLLGLMLILILVPAHIIYFLERKPGGIIEGQGYIPGIFKACWWAAATLSAQADEMPKSPWGRIIALGAMLTSVVFVAYFTATVTTSLTVQQLQGGIRGPEDLPGKRVATTVGSTAATYLQNQRADVLAVKVIDEAYTALTEGRVEAVVFDAPVLLHYTANAGRGRMMLVGSVFQKESYAIALPNGSPYREPINKALLQIQEDGTYATLYQKWFGDQQ</sequence>
<dbReference type="STRING" id="1188229.GlitD10_1661"/>
<evidence type="ECO:0000313" key="13">
    <source>
        <dbReference type="EMBL" id="APB33986.1"/>
    </source>
</evidence>
<evidence type="ECO:0000259" key="11">
    <source>
        <dbReference type="SMART" id="SM00062"/>
    </source>
</evidence>
<dbReference type="Proteomes" id="UP000180235">
    <property type="component" value="Chromosome"/>
</dbReference>
<dbReference type="Gene3D" id="3.40.190.10">
    <property type="entry name" value="Periplasmic binding protein-like II"/>
    <property type="match status" value="3"/>
</dbReference>
<evidence type="ECO:0000256" key="4">
    <source>
        <dbReference type="ARBA" id="ARBA00022989"/>
    </source>
</evidence>
<evidence type="ECO:0000256" key="5">
    <source>
        <dbReference type="ARBA" id="ARBA00023065"/>
    </source>
</evidence>
<dbReference type="SUPFAM" id="SSF53850">
    <property type="entry name" value="Periplasmic binding protein-like II"/>
    <property type="match status" value="1"/>
</dbReference>
<evidence type="ECO:0000256" key="3">
    <source>
        <dbReference type="ARBA" id="ARBA00022692"/>
    </source>
</evidence>
<evidence type="ECO:0000256" key="7">
    <source>
        <dbReference type="ARBA" id="ARBA00023170"/>
    </source>
</evidence>
<protein>
    <submittedName>
        <fullName evidence="13">Extracellular solute-binding protein</fullName>
    </submittedName>
</protein>
<feature type="domain" description="Ionotropic glutamate receptor C-terminal" evidence="12">
    <location>
        <begin position="30"/>
        <end position="357"/>
    </location>
</feature>
<dbReference type="InterPro" id="IPR001320">
    <property type="entry name" value="Iontro_rcpt_C"/>
</dbReference>
<reference evidence="13 14" key="1">
    <citation type="submission" date="2016-10" db="EMBL/GenBank/DDBJ databases">
        <title>Description of Gloeomargarita lithophora gen. nov., sp. nov., a thylakoid-bearing basal-branching cyanobacterium with intracellular carbonates, and proposal for Gloeomargaritales ord. nov.</title>
        <authorList>
            <person name="Moreira D."/>
            <person name="Tavera R."/>
            <person name="Benzerara K."/>
            <person name="Skouri-Panet F."/>
            <person name="Couradeau E."/>
            <person name="Gerard E."/>
            <person name="Loussert C."/>
            <person name="Novelo E."/>
            <person name="Zivanovic Y."/>
            <person name="Lopez-Garcia P."/>
        </authorList>
    </citation>
    <scope>NUCLEOTIDE SEQUENCE [LARGE SCALE GENOMIC DNA]</scope>
    <source>
        <strain evidence="13 14">D10</strain>
    </source>
</reference>
<dbReference type="PANTHER" id="PTHR18966">
    <property type="entry name" value="IONOTROPIC GLUTAMATE RECEPTOR"/>
    <property type="match status" value="1"/>
</dbReference>
<feature type="transmembrane region" description="Helical" evidence="10">
    <location>
        <begin position="205"/>
        <end position="223"/>
    </location>
</feature>